<dbReference type="Pfam" id="PF13191">
    <property type="entry name" value="AAA_16"/>
    <property type="match status" value="1"/>
</dbReference>
<evidence type="ECO:0000256" key="6">
    <source>
        <dbReference type="SAM" id="MobiDB-lite"/>
    </source>
</evidence>
<feature type="compositionally biased region" description="Polar residues" evidence="6">
    <location>
        <begin position="188"/>
        <end position="207"/>
    </location>
</feature>
<comment type="subcellular location">
    <subcellularLocation>
        <location evidence="1">Nucleus</location>
    </subcellularLocation>
</comment>
<feature type="region of interest" description="Disordered" evidence="6">
    <location>
        <begin position="1"/>
        <end position="348"/>
    </location>
</feature>
<evidence type="ECO:0000313" key="9">
    <source>
        <dbReference type="EMBL" id="TFK98588.1"/>
    </source>
</evidence>
<protein>
    <submittedName>
        <fullName evidence="9">Origin recognition complex subunit 4 C-terminus-domain-containing protein</fullName>
    </submittedName>
</protein>
<feature type="compositionally biased region" description="Acidic residues" evidence="6">
    <location>
        <begin position="72"/>
        <end position="89"/>
    </location>
</feature>
<dbReference type="InterPro" id="IPR016527">
    <property type="entry name" value="ORC4"/>
</dbReference>
<evidence type="ECO:0000313" key="10">
    <source>
        <dbReference type="Proteomes" id="UP000305067"/>
    </source>
</evidence>
<dbReference type="GO" id="GO:0005664">
    <property type="term" value="C:nuclear origin of replication recognition complex"/>
    <property type="evidence" value="ECO:0007669"/>
    <property type="project" value="TreeGrafter"/>
</dbReference>
<dbReference type="GO" id="GO:0003688">
    <property type="term" value="F:DNA replication origin binding"/>
    <property type="evidence" value="ECO:0007669"/>
    <property type="project" value="TreeGrafter"/>
</dbReference>
<feature type="compositionally biased region" description="Low complexity" evidence="6">
    <location>
        <begin position="208"/>
        <end position="238"/>
    </location>
</feature>
<feature type="compositionally biased region" description="Polar residues" evidence="6">
    <location>
        <begin position="105"/>
        <end position="140"/>
    </location>
</feature>
<keyword evidence="3" id="KW-0235">DNA replication</keyword>
<feature type="compositionally biased region" description="Low complexity" evidence="6">
    <location>
        <begin position="325"/>
        <end position="348"/>
    </location>
</feature>
<dbReference type="SUPFAM" id="SSF52540">
    <property type="entry name" value="P-loop containing nucleoside triphosphate hydrolases"/>
    <property type="match status" value="1"/>
</dbReference>
<evidence type="ECO:0000256" key="4">
    <source>
        <dbReference type="ARBA" id="ARBA00023125"/>
    </source>
</evidence>
<feature type="region of interest" description="Disordered" evidence="6">
    <location>
        <begin position="459"/>
        <end position="504"/>
    </location>
</feature>
<evidence type="ECO:0000259" key="7">
    <source>
        <dbReference type="Pfam" id="PF13191"/>
    </source>
</evidence>
<evidence type="ECO:0000256" key="3">
    <source>
        <dbReference type="ARBA" id="ARBA00022705"/>
    </source>
</evidence>
<keyword evidence="5" id="KW-0539">Nucleus</keyword>
<dbReference type="PANTHER" id="PTHR12087:SF0">
    <property type="entry name" value="ORIGIN RECOGNITION COMPLEX SUBUNIT 4"/>
    <property type="match status" value="1"/>
</dbReference>
<evidence type="ECO:0000256" key="2">
    <source>
        <dbReference type="ARBA" id="ARBA00005334"/>
    </source>
</evidence>
<reference evidence="9 10" key="1">
    <citation type="journal article" date="2019" name="Nat. Ecol. Evol.">
        <title>Megaphylogeny resolves global patterns of mushroom evolution.</title>
        <authorList>
            <person name="Varga T."/>
            <person name="Krizsan K."/>
            <person name="Foldi C."/>
            <person name="Dima B."/>
            <person name="Sanchez-Garcia M."/>
            <person name="Sanchez-Ramirez S."/>
            <person name="Szollosi G.J."/>
            <person name="Szarkandi J.G."/>
            <person name="Papp V."/>
            <person name="Albert L."/>
            <person name="Andreopoulos W."/>
            <person name="Angelini C."/>
            <person name="Antonin V."/>
            <person name="Barry K.W."/>
            <person name="Bougher N.L."/>
            <person name="Buchanan P."/>
            <person name="Buyck B."/>
            <person name="Bense V."/>
            <person name="Catcheside P."/>
            <person name="Chovatia M."/>
            <person name="Cooper J."/>
            <person name="Damon W."/>
            <person name="Desjardin D."/>
            <person name="Finy P."/>
            <person name="Geml J."/>
            <person name="Haridas S."/>
            <person name="Hughes K."/>
            <person name="Justo A."/>
            <person name="Karasinski D."/>
            <person name="Kautmanova I."/>
            <person name="Kiss B."/>
            <person name="Kocsube S."/>
            <person name="Kotiranta H."/>
            <person name="LaButti K.M."/>
            <person name="Lechner B.E."/>
            <person name="Liimatainen K."/>
            <person name="Lipzen A."/>
            <person name="Lukacs Z."/>
            <person name="Mihaltcheva S."/>
            <person name="Morgado L.N."/>
            <person name="Niskanen T."/>
            <person name="Noordeloos M.E."/>
            <person name="Ohm R.A."/>
            <person name="Ortiz-Santana B."/>
            <person name="Ovrebo C."/>
            <person name="Racz N."/>
            <person name="Riley R."/>
            <person name="Savchenko A."/>
            <person name="Shiryaev A."/>
            <person name="Soop K."/>
            <person name="Spirin V."/>
            <person name="Szebenyi C."/>
            <person name="Tomsovsky M."/>
            <person name="Tulloss R.E."/>
            <person name="Uehling J."/>
            <person name="Grigoriev I.V."/>
            <person name="Vagvolgyi C."/>
            <person name="Papp T."/>
            <person name="Martin F.M."/>
            <person name="Miettinen O."/>
            <person name="Hibbett D.S."/>
            <person name="Nagy L.G."/>
        </authorList>
    </citation>
    <scope>NUCLEOTIDE SEQUENCE [LARGE SCALE GENOMIC DNA]</scope>
    <source>
        <strain evidence="9 10">CBS 309.79</strain>
    </source>
</reference>
<evidence type="ECO:0000256" key="5">
    <source>
        <dbReference type="ARBA" id="ARBA00023242"/>
    </source>
</evidence>
<dbReference type="AlphaFoldDB" id="A0A5C3QEL3"/>
<dbReference type="InterPro" id="IPR027417">
    <property type="entry name" value="P-loop_NTPase"/>
</dbReference>
<dbReference type="OrthoDB" id="343623at2759"/>
<feature type="domain" description="Orc1-like AAA ATPase" evidence="7">
    <location>
        <begin position="384"/>
        <end position="557"/>
    </location>
</feature>
<dbReference type="GO" id="GO:0006270">
    <property type="term" value="P:DNA replication initiation"/>
    <property type="evidence" value="ECO:0007669"/>
    <property type="project" value="TreeGrafter"/>
</dbReference>
<comment type="similarity">
    <text evidence="2">Belongs to the ORC4 family.</text>
</comment>
<dbReference type="EMBL" id="ML178838">
    <property type="protein sequence ID" value="TFK98588.1"/>
    <property type="molecule type" value="Genomic_DNA"/>
</dbReference>
<accession>A0A5C3QEL3</accession>
<dbReference type="Proteomes" id="UP000305067">
    <property type="component" value="Unassembled WGS sequence"/>
</dbReference>
<name>A0A5C3QEL3_9AGAR</name>
<dbReference type="STRING" id="1884261.A0A5C3QEL3"/>
<organism evidence="9 10">
    <name type="scientific">Pterulicium gracile</name>
    <dbReference type="NCBI Taxonomy" id="1884261"/>
    <lineage>
        <taxon>Eukaryota</taxon>
        <taxon>Fungi</taxon>
        <taxon>Dikarya</taxon>
        <taxon>Basidiomycota</taxon>
        <taxon>Agaricomycotina</taxon>
        <taxon>Agaricomycetes</taxon>
        <taxon>Agaricomycetidae</taxon>
        <taxon>Agaricales</taxon>
        <taxon>Pleurotineae</taxon>
        <taxon>Pterulaceae</taxon>
        <taxon>Pterulicium</taxon>
    </lineage>
</organism>
<evidence type="ECO:0000256" key="1">
    <source>
        <dbReference type="ARBA" id="ARBA00004123"/>
    </source>
</evidence>
<sequence length="829" mass="90798">MAKRRADVELTPPEPKRQLRSSKAPVDHAKLITSSPTKKRTSGVPPPSPTKPRGRPPSASPKKGKARAKTPDEEEEQFNSSEDELDCITEPETPSRRTSPRKHTVQTLLRTPTISRSLPKPNTRSSPQKPTKALASNTKDTPNRRSTRNPWPKKAEPLSTRRARCPSLTPRITPNVKRTYGKPRATRVASSTQRSPSPAISSAGSRGSSPPVSPATSPSKPYSTAPSSPKHSQSPSPKTTRLFSSLTPVSRNSSPLTDEGLGVPLSEGEKEDHVPTSDPVVDEIVISDESDFEEQEPEHDEPLHDLTDEDEELLTPFVSPPPSPRISSKSRNNHPSADSSSSSSPSTLSACLNAQKRSILSALSNPVNLELAKDEAHGNAIAYEKLSALINGSIERGETNSCLVIGARNSGKTQLVETCIANSKEKPIVIRLSGWAQTDERQALKEIAWQLTQQTGRSFLEEEEDEEDEEAPDHDLLVDDNEEDDEPNPFLSPDRASSSSSYPVLPTALPPAHRISSLISTLPSLPRPTIVILDALDLFALHTRQALLYCLFDMVQTSRPGGGRKGVAVVGVTTRVDVVTLFEKRVKSRFSGRVVLLGEVDDPETEGKKGEMKRWERRARGVLCPRDIDVVRQDWGSDDEEHNGDVDVDMSAWRTEWEDVVDRFLKVRDVREYLEATCDLVDDVGLLGRILIGPVLQLDASKQPLQLSAKALKAALQTQRSRGVDPIVNSLPYPALCLLIAFTHLRTAGHDAATFEMLFRSFSDQANASGAAPAFQSLISMRLLLPSGSNVGNMGREFVKYRCAVELGSVKKAVARTENSDWNFNLEAL</sequence>
<gene>
    <name evidence="9" type="ORF">BDV98DRAFT_584727</name>
</gene>
<dbReference type="Gene3D" id="3.40.50.300">
    <property type="entry name" value="P-loop containing nucleotide triphosphate hydrolases"/>
    <property type="match status" value="1"/>
</dbReference>
<dbReference type="InterPro" id="IPR032705">
    <property type="entry name" value="ORC4_C"/>
</dbReference>
<feature type="compositionally biased region" description="Acidic residues" evidence="6">
    <location>
        <begin position="285"/>
        <end position="299"/>
    </location>
</feature>
<keyword evidence="4" id="KW-0238">DNA-binding</keyword>
<evidence type="ECO:0000259" key="8">
    <source>
        <dbReference type="Pfam" id="PF14629"/>
    </source>
</evidence>
<feature type="compositionally biased region" description="Acidic residues" evidence="6">
    <location>
        <begin position="461"/>
        <end position="487"/>
    </location>
</feature>
<feature type="compositionally biased region" description="Polar residues" evidence="6">
    <location>
        <begin position="239"/>
        <end position="256"/>
    </location>
</feature>
<feature type="domain" description="Origin recognition complex subunit 4 C-terminal" evidence="8">
    <location>
        <begin position="644"/>
        <end position="814"/>
    </location>
</feature>
<dbReference type="Pfam" id="PF14629">
    <property type="entry name" value="ORC4_C"/>
    <property type="match status" value="1"/>
</dbReference>
<dbReference type="PANTHER" id="PTHR12087">
    <property type="entry name" value="ORIGIN RECOGNITION COMPLEX SUBUNIT 4"/>
    <property type="match status" value="1"/>
</dbReference>
<dbReference type="InterPro" id="IPR041664">
    <property type="entry name" value="AAA_16"/>
</dbReference>
<proteinExistence type="inferred from homology"/>
<keyword evidence="10" id="KW-1185">Reference proteome</keyword>